<proteinExistence type="predicted"/>
<keyword evidence="2" id="KW-1185">Reference proteome</keyword>
<dbReference type="Proteomes" id="UP001500542">
    <property type="component" value="Unassembled WGS sequence"/>
</dbReference>
<reference evidence="1 2" key="1">
    <citation type="journal article" date="2019" name="Int. J. Syst. Evol. Microbiol.">
        <title>The Global Catalogue of Microorganisms (GCM) 10K type strain sequencing project: providing services to taxonomists for standard genome sequencing and annotation.</title>
        <authorList>
            <consortium name="The Broad Institute Genomics Platform"/>
            <consortium name="The Broad Institute Genome Sequencing Center for Infectious Disease"/>
            <person name="Wu L."/>
            <person name="Ma J."/>
        </authorList>
    </citation>
    <scope>NUCLEOTIDE SEQUENCE [LARGE SCALE GENOMIC DNA]</scope>
    <source>
        <strain evidence="1 2">JCM 10977</strain>
    </source>
</reference>
<evidence type="ECO:0000313" key="2">
    <source>
        <dbReference type="Proteomes" id="UP001500542"/>
    </source>
</evidence>
<protein>
    <submittedName>
        <fullName evidence="1">Uncharacterized protein</fullName>
    </submittedName>
</protein>
<dbReference type="EMBL" id="BAAAHK010000009">
    <property type="protein sequence ID" value="GAA0946632.1"/>
    <property type="molecule type" value="Genomic_DNA"/>
</dbReference>
<comment type="caution">
    <text evidence="1">The sequence shown here is derived from an EMBL/GenBank/DDBJ whole genome shotgun (WGS) entry which is preliminary data.</text>
</comment>
<accession>A0ABN1QSH8</accession>
<sequence length="97" mass="10355">MAGGPTIRLDGGPGHGQIYFEAEFRDRIKAAQRMHRTEPDAAGWALGYEPGGPSAGGGRLWTWRGVNCHPIDLRDPDLARYGAVFAAELHATPATAA</sequence>
<evidence type="ECO:0000313" key="1">
    <source>
        <dbReference type="EMBL" id="GAA0946632.1"/>
    </source>
</evidence>
<organism evidence="1 2">
    <name type="scientific">Kribbella koreensis</name>
    <dbReference type="NCBI Taxonomy" id="57909"/>
    <lineage>
        <taxon>Bacteria</taxon>
        <taxon>Bacillati</taxon>
        <taxon>Actinomycetota</taxon>
        <taxon>Actinomycetes</taxon>
        <taxon>Propionibacteriales</taxon>
        <taxon>Kribbellaceae</taxon>
        <taxon>Kribbella</taxon>
    </lineage>
</organism>
<name>A0ABN1QSH8_9ACTN</name>
<gene>
    <name evidence="1" type="ORF">GCM10009554_42740</name>
</gene>